<protein>
    <submittedName>
        <fullName evidence="5">Copper-binding protein</fullName>
    </submittedName>
</protein>
<feature type="region of interest" description="Disordered" evidence="3">
    <location>
        <begin position="1"/>
        <end position="22"/>
    </location>
</feature>
<dbReference type="Proteomes" id="UP000263957">
    <property type="component" value="Unassembled WGS sequence"/>
</dbReference>
<dbReference type="InterPro" id="IPR028096">
    <property type="entry name" value="EfeO_Cupredoxin"/>
</dbReference>
<dbReference type="PANTHER" id="PTHR38439:SF3">
    <property type="entry name" value="COPPER-RESISTANT CUPROPROTEIN COPI"/>
    <property type="match status" value="1"/>
</dbReference>
<feature type="domain" description="EfeO-type cupredoxin-like" evidence="4">
    <location>
        <begin position="25"/>
        <end position="69"/>
    </location>
</feature>
<dbReference type="InterPro" id="IPR050845">
    <property type="entry name" value="Cu-binding_ET"/>
</dbReference>
<dbReference type="AlphaFoldDB" id="A0A356W829"/>
<dbReference type="SUPFAM" id="SSF49503">
    <property type="entry name" value="Cupredoxins"/>
    <property type="match status" value="1"/>
</dbReference>
<evidence type="ECO:0000259" key="4">
    <source>
        <dbReference type="Pfam" id="PF13473"/>
    </source>
</evidence>
<dbReference type="InterPro" id="IPR008972">
    <property type="entry name" value="Cupredoxin"/>
</dbReference>
<keyword evidence="2" id="KW-0186">Copper</keyword>
<gene>
    <name evidence="5" type="ORF">DD728_09890</name>
</gene>
<dbReference type="Gene3D" id="2.60.40.420">
    <property type="entry name" value="Cupredoxins - blue copper proteins"/>
    <property type="match status" value="1"/>
</dbReference>
<evidence type="ECO:0000256" key="3">
    <source>
        <dbReference type="SAM" id="MobiDB-lite"/>
    </source>
</evidence>
<evidence type="ECO:0000313" key="5">
    <source>
        <dbReference type="EMBL" id="HBQ49178.1"/>
    </source>
</evidence>
<organism evidence="5 6">
    <name type="scientific">Hyphomonas atlantica</name>
    <dbReference type="NCBI Taxonomy" id="1280948"/>
    <lineage>
        <taxon>Bacteria</taxon>
        <taxon>Pseudomonadati</taxon>
        <taxon>Pseudomonadota</taxon>
        <taxon>Alphaproteobacteria</taxon>
        <taxon>Hyphomonadales</taxon>
        <taxon>Hyphomonadaceae</taxon>
        <taxon>Hyphomonas</taxon>
    </lineage>
</organism>
<dbReference type="Pfam" id="PF13473">
    <property type="entry name" value="Cupredoxin_1"/>
    <property type="match status" value="1"/>
</dbReference>
<dbReference type="GO" id="GO:0046872">
    <property type="term" value="F:metal ion binding"/>
    <property type="evidence" value="ECO:0007669"/>
    <property type="project" value="UniProtKB-KW"/>
</dbReference>
<evidence type="ECO:0000313" key="6">
    <source>
        <dbReference type="Proteomes" id="UP000263957"/>
    </source>
</evidence>
<proteinExistence type="predicted"/>
<evidence type="ECO:0000256" key="1">
    <source>
        <dbReference type="ARBA" id="ARBA00022723"/>
    </source>
</evidence>
<sequence>MMGAQGGDSHGPAGHHGMEIGAPGKAADVTRTIDVAMHDNYYKPEQITVKAGETIRFKITNKGEFLHEFGLGTAVMHKAHQKEMMKMWEHGMIEADRINRDKMMMDHGDGRGMKHDDPNSILLEPGKSGEVIWKFSKPVDLEFACNIPGHYESGMMGPIKFK</sequence>
<keyword evidence="1" id="KW-0479">Metal-binding</keyword>
<name>A0A356W829_9PROT</name>
<accession>A0A356W829</accession>
<reference evidence="5 6" key="1">
    <citation type="journal article" date="2018" name="Nat. Biotechnol.">
        <title>A standardized bacterial taxonomy based on genome phylogeny substantially revises the tree of life.</title>
        <authorList>
            <person name="Parks D.H."/>
            <person name="Chuvochina M."/>
            <person name="Waite D.W."/>
            <person name="Rinke C."/>
            <person name="Skarshewski A."/>
            <person name="Chaumeil P.A."/>
            <person name="Hugenholtz P."/>
        </authorList>
    </citation>
    <scope>NUCLEOTIDE SEQUENCE [LARGE SCALE GENOMIC DNA]</scope>
    <source>
        <strain evidence="5">UBA10378</strain>
    </source>
</reference>
<dbReference type="PANTHER" id="PTHR38439">
    <property type="entry name" value="AURACYANIN-B"/>
    <property type="match status" value="1"/>
</dbReference>
<evidence type="ECO:0000256" key="2">
    <source>
        <dbReference type="ARBA" id="ARBA00023008"/>
    </source>
</evidence>
<comment type="caution">
    <text evidence="5">The sequence shown here is derived from an EMBL/GenBank/DDBJ whole genome shotgun (WGS) entry which is preliminary data.</text>
</comment>
<dbReference type="EMBL" id="DOGS01000197">
    <property type="protein sequence ID" value="HBQ49178.1"/>
    <property type="molecule type" value="Genomic_DNA"/>
</dbReference>